<proteinExistence type="predicted"/>
<dbReference type="PRINTS" id="PR01000">
    <property type="entry name" value="SREBPS2PTASE"/>
</dbReference>
<dbReference type="InterPro" id="IPR001478">
    <property type="entry name" value="PDZ"/>
</dbReference>
<accession>A0A0E3LSD6</accession>
<dbReference type="GeneID" id="24864804"/>
<feature type="transmembrane region" description="Helical" evidence="6">
    <location>
        <begin position="480"/>
        <end position="498"/>
    </location>
</feature>
<keyword evidence="8" id="KW-0378">Hydrolase</keyword>
<protein>
    <submittedName>
        <fullName evidence="8">Sterol-regulatory element-binding protein intramembrane protease</fullName>
    </submittedName>
</protein>
<feature type="transmembrane region" description="Helical" evidence="6">
    <location>
        <begin position="112"/>
        <end position="137"/>
    </location>
</feature>
<dbReference type="SUPFAM" id="SSF50156">
    <property type="entry name" value="PDZ domain-like"/>
    <property type="match status" value="2"/>
</dbReference>
<evidence type="ECO:0000313" key="8">
    <source>
        <dbReference type="EMBL" id="AKB61586.1"/>
    </source>
</evidence>
<dbReference type="CDD" id="cd06159">
    <property type="entry name" value="S2P-M50_PDZ_Arch"/>
    <property type="match status" value="1"/>
</dbReference>
<dbReference type="SMART" id="SM00228">
    <property type="entry name" value="PDZ"/>
    <property type="match status" value="2"/>
</dbReference>
<keyword evidence="8" id="KW-0645">Protease</keyword>
<feature type="domain" description="PDZ" evidence="7">
    <location>
        <begin position="334"/>
        <end position="408"/>
    </location>
</feature>
<comment type="subcellular location">
    <subcellularLocation>
        <location evidence="1">Endomembrane system</location>
        <topology evidence="1">Multi-pass membrane protein</topology>
    </subcellularLocation>
</comment>
<feature type="domain" description="PDZ" evidence="7">
    <location>
        <begin position="262"/>
        <end position="331"/>
    </location>
</feature>
<dbReference type="GO" id="GO:0004222">
    <property type="term" value="F:metalloendopeptidase activity"/>
    <property type="evidence" value="ECO:0007669"/>
    <property type="project" value="InterPro"/>
</dbReference>
<dbReference type="HOGENOM" id="CLU_042134_1_0_2"/>
<dbReference type="InterPro" id="IPR008915">
    <property type="entry name" value="Peptidase_M50"/>
</dbReference>
<dbReference type="GO" id="GO:0031293">
    <property type="term" value="P:membrane protein intracellular domain proteolysis"/>
    <property type="evidence" value="ECO:0007669"/>
    <property type="project" value="TreeGrafter"/>
</dbReference>
<organism evidence="8 9">
    <name type="scientific">Methanosarcina mazei SarPi</name>
    <dbReference type="NCBI Taxonomy" id="1434115"/>
    <lineage>
        <taxon>Archaea</taxon>
        <taxon>Methanobacteriati</taxon>
        <taxon>Methanobacteriota</taxon>
        <taxon>Stenosarchaea group</taxon>
        <taxon>Methanomicrobia</taxon>
        <taxon>Methanosarcinales</taxon>
        <taxon>Methanosarcinaceae</taxon>
        <taxon>Methanosarcina</taxon>
    </lineage>
</organism>
<sequence length="606" mass="66656">MSGTSIALSIFLMYWFLVSILDRRGILEKYNISTFGPLPILMIRTTKGLKLLDILARPKRYWRIFANIGILMMFAGMAAMFLVIVISDLALYTSFLNDSVPEPGKYNSPRNIFLIPGVNEFIPFTWGVIALIVTLVVHEFSHAILCRVENIRVKSMGILFALVPIGGFAEPDDEQLFGKKEEVKNELPLTATIEEIEAWEEREREEKKLKEIQKGEAASPAREETGNKPEVTATRTQRARILAAGVMANFCVAFIALLLFFGPVLGAIAPLSDAMIVGINESSPAQTAGLQEDMVITQVDDTNITTGMDFLSYLETVEPGDTLRIHASKDDAVSVYELKVPSSSEECLNGVPVGGIVEGSPAEEAGIETGMTMIRIDDTQMRSIASFVDFMEGTEPNQTIEVELLPSTNYTGDLTENGTAVFNVHLAPHPTGGDIGFLGVSYGGEGVLECPALGMSIWMPQAKFYLEALKQIPSLLSEPVGWIILFGLPIYGFAGEGFRGFSGTIAQFYHPVGWAEPLGVGIFWIANSLLWIGWLNFYVGLFNCLPAVPLDGGHVFRDYTYSLMYKFTKNESVSERLSNSITASFSMLILLSFLFMIFGPFVGQLI</sequence>
<name>A0A0E3LSD6_METMZ</name>
<dbReference type="AlphaFoldDB" id="A0A0E3LSD6"/>
<keyword evidence="3 6" id="KW-1133">Transmembrane helix</keyword>
<dbReference type="InterPro" id="IPR001193">
    <property type="entry name" value="MBTPS2"/>
</dbReference>
<feature type="transmembrane region" description="Helical" evidence="6">
    <location>
        <begin position="64"/>
        <end position="92"/>
    </location>
</feature>
<dbReference type="PANTHER" id="PTHR13325">
    <property type="entry name" value="PROTEASE M50 MEMBRANE-BOUND TRANSCRIPTION FACTOR SITE 2 PROTEASE"/>
    <property type="match status" value="1"/>
</dbReference>
<feature type="transmembrane region" description="Helical" evidence="6">
    <location>
        <begin position="6"/>
        <end position="22"/>
    </location>
</feature>
<evidence type="ECO:0000256" key="4">
    <source>
        <dbReference type="ARBA" id="ARBA00023136"/>
    </source>
</evidence>
<feature type="region of interest" description="Disordered" evidence="5">
    <location>
        <begin position="207"/>
        <end position="231"/>
    </location>
</feature>
<dbReference type="GO" id="GO:0005737">
    <property type="term" value="C:cytoplasm"/>
    <property type="evidence" value="ECO:0007669"/>
    <property type="project" value="TreeGrafter"/>
</dbReference>
<evidence type="ECO:0000256" key="6">
    <source>
        <dbReference type="SAM" id="Phobius"/>
    </source>
</evidence>
<keyword evidence="4 6" id="KW-0472">Membrane</keyword>
<evidence type="ECO:0000259" key="7">
    <source>
        <dbReference type="SMART" id="SM00228"/>
    </source>
</evidence>
<dbReference type="Proteomes" id="UP000033116">
    <property type="component" value="Chromosome"/>
</dbReference>
<dbReference type="Pfam" id="PF02163">
    <property type="entry name" value="Peptidase_M50"/>
    <property type="match status" value="1"/>
</dbReference>
<dbReference type="GO" id="GO:0012505">
    <property type="term" value="C:endomembrane system"/>
    <property type="evidence" value="ECO:0007669"/>
    <property type="project" value="UniProtKB-SubCell"/>
</dbReference>
<dbReference type="Gene3D" id="2.30.42.10">
    <property type="match status" value="2"/>
</dbReference>
<dbReference type="PANTHER" id="PTHR13325:SF3">
    <property type="entry name" value="MEMBRANE-BOUND TRANSCRIPTION FACTOR SITE-2 PROTEASE"/>
    <property type="match status" value="1"/>
</dbReference>
<evidence type="ECO:0000256" key="3">
    <source>
        <dbReference type="ARBA" id="ARBA00022989"/>
    </source>
</evidence>
<evidence type="ECO:0000313" key="9">
    <source>
        <dbReference type="Proteomes" id="UP000033116"/>
    </source>
</evidence>
<dbReference type="PATRIC" id="fig|1434115.4.peg.2044"/>
<feature type="transmembrane region" description="Helical" evidence="6">
    <location>
        <begin position="241"/>
        <end position="265"/>
    </location>
</feature>
<dbReference type="RefSeq" id="WP_048043276.1">
    <property type="nucleotide sequence ID" value="NZ_CP009511.1"/>
</dbReference>
<feature type="transmembrane region" description="Helical" evidence="6">
    <location>
        <begin position="518"/>
        <end position="539"/>
    </location>
</feature>
<keyword evidence="2 6" id="KW-0812">Transmembrane</keyword>
<evidence type="ECO:0000256" key="5">
    <source>
        <dbReference type="SAM" id="MobiDB-lite"/>
    </source>
</evidence>
<gene>
    <name evidence="8" type="ORF">MSMAP_1601</name>
</gene>
<evidence type="ECO:0000256" key="2">
    <source>
        <dbReference type="ARBA" id="ARBA00022692"/>
    </source>
</evidence>
<evidence type="ECO:0000256" key="1">
    <source>
        <dbReference type="ARBA" id="ARBA00004127"/>
    </source>
</evidence>
<feature type="transmembrane region" description="Helical" evidence="6">
    <location>
        <begin position="581"/>
        <end position="602"/>
    </location>
</feature>
<dbReference type="GO" id="GO:0016020">
    <property type="term" value="C:membrane"/>
    <property type="evidence" value="ECO:0007669"/>
    <property type="project" value="InterPro"/>
</dbReference>
<dbReference type="InterPro" id="IPR036034">
    <property type="entry name" value="PDZ_sf"/>
</dbReference>
<dbReference type="EMBL" id="CP009511">
    <property type="protein sequence ID" value="AKB61586.1"/>
    <property type="molecule type" value="Genomic_DNA"/>
</dbReference>
<reference evidence="8 9" key="1">
    <citation type="submission" date="2014-07" db="EMBL/GenBank/DDBJ databases">
        <title>Methanogenic archaea and the global carbon cycle.</title>
        <authorList>
            <person name="Henriksen J.R."/>
            <person name="Luke J."/>
            <person name="Reinhart S."/>
            <person name="Benedict M.N."/>
            <person name="Youngblut N.D."/>
            <person name="Metcalf M.E."/>
            <person name="Whitaker R.J."/>
            <person name="Metcalf W.W."/>
        </authorList>
    </citation>
    <scope>NUCLEOTIDE SEQUENCE [LARGE SCALE GENOMIC DNA]</scope>
    <source>
        <strain evidence="8 9">SarPi</strain>
    </source>
</reference>